<name>A0A915IVE7_ROMCU</name>
<keyword evidence="2" id="KW-1185">Reference proteome</keyword>
<proteinExistence type="predicted"/>
<sequence length="121" mass="13620">MQVTPRDSTKKNNSQKKIRKKKIEEKIKRKEKQFGAETAGAKLVGTEIVGIETASAKMIHCRTGWRPNGGADMVAPKGAFPYFAWPLLWFRILSKSFERCALESCGLVQSREMDGLGEFLE</sequence>
<evidence type="ECO:0000313" key="2">
    <source>
        <dbReference type="Proteomes" id="UP000887565"/>
    </source>
</evidence>
<feature type="region of interest" description="Disordered" evidence="1">
    <location>
        <begin position="1"/>
        <end position="22"/>
    </location>
</feature>
<evidence type="ECO:0000256" key="1">
    <source>
        <dbReference type="SAM" id="MobiDB-lite"/>
    </source>
</evidence>
<dbReference type="AlphaFoldDB" id="A0A915IVE7"/>
<accession>A0A915IVE7</accession>
<protein>
    <submittedName>
        <fullName evidence="3">Uncharacterized protein</fullName>
    </submittedName>
</protein>
<evidence type="ECO:0000313" key="3">
    <source>
        <dbReference type="WBParaSite" id="nRc.2.0.1.t17370-RA"/>
    </source>
</evidence>
<organism evidence="2 3">
    <name type="scientific">Romanomermis culicivorax</name>
    <name type="common">Nematode worm</name>
    <dbReference type="NCBI Taxonomy" id="13658"/>
    <lineage>
        <taxon>Eukaryota</taxon>
        <taxon>Metazoa</taxon>
        <taxon>Ecdysozoa</taxon>
        <taxon>Nematoda</taxon>
        <taxon>Enoplea</taxon>
        <taxon>Dorylaimia</taxon>
        <taxon>Mermithida</taxon>
        <taxon>Mermithoidea</taxon>
        <taxon>Mermithidae</taxon>
        <taxon>Romanomermis</taxon>
    </lineage>
</organism>
<reference evidence="3" key="1">
    <citation type="submission" date="2022-11" db="UniProtKB">
        <authorList>
            <consortium name="WormBaseParasite"/>
        </authorList>
    </citation>
    <scope>IDENTIFICATION</scope>
</reference>
<dbReference type="Proteomes" id="UP000887565">
    <property type="component" value="Unplaced"/>
</dbReference>
<dbReference type="WBParaSite" id="nRc.2.0.1.t17370-RA">
    <property type="protein sequence ID" value="nRc.2.0.1.t17370-RA"/>
    <property type="gene ID" value="nRc.2.0.1.g17370"/>
</dbReference>